<name>A0A1W0WCC7_HYPEX</name>
<feature type="region of interest" description="Disordered" evidence="5">
    <location>
        <begin position="362"/>
        <end position="425"/>
    </location>
</feature>
<dbReference type="SUPFAM" id="SSF54928">
    <property type="entry name" value="RNA-binding domain, RBD"/>
    <property type="match status" value="1"/>
</dbReference>
<gene>
    <name evidence="8" type="ORF">BV898_12956</name>
</gene>
<dbReference type="InterPro" id="IPR006630">
    <property type="entry name" value="La_HTH"/>
</dbReference>
<dbReference type="InterPro" id="IPR000504">
    <property type="entry name" value="RRM_dom"/>
</dbReference>
<dbReference type="SMART" id="SM00715">
    <property type="entry name" value="LA"/>
    <property type="match status" value="1"/>
</dbReference>
<dbReference type="SUPFAM" id="SSF46785">
    <property type="entry name" value="Winged helix' DNA-binding domain"/>
    <property type="match status" value="1"/>
</dbReference>
<evidence type="ECO:0000256" key="4">
    <source>
        <dbReference type="PROSITE-ProRule" id="PRU00332"/>
    </source>
</evidence>
<dbReference type="Gene3D" id="3.30.70.330">
    <property type="match status" value="2"/>
</dbReference>
<evidence type="ECO:0000259" key="6">
    <source>
        <dbReference type="PROSITE" id="PS50102"/>
    </source>
</evidence>
<organism evidence="8 9">
    <name type="scientific">Hypsibius exemplaris</name>
    <name type="common">Freshwater tardigrade</name>
    <dbReference type="NCBI Taxonomy" id="2072580"/>
    <lineage>
        <taxon>Eukaryota</taxon>
        <taxon>Metazoa</taxon>
        <taxon>Ecdysozoa</taxon>
        <taxon>Tardigrada</taxon>
        <taxon>Eutardigrada</taxon>
        <taxon>Parachela</taxon>
        <taxon>Hypsibioidea</taxon>
        <taxon>Hypsibiidae</taxon>
        <taxon>Hypsibius</taxon>
    </lineage>
</organism>
<accession>A0A1W0WCC7</accession>
<dbReference type="InterPro" id="IPR002344">
    <property type="entry name" value="Lupus_La"/>
</dbReference>
<dbReference type="Pfam" id="PF08777">
    <property type="entry name" value="RRM_3"/>
    <property type="match status" value="1"/>
</dbReference>
<dbReference type="InterPro" id="IPR036388">
    <property type="entry name" value="WH-like_DNA-bd_sf"/>
</dbReference>
<feature type="compositionally biased region" description="Basic and acidic residues" evidence="5">
    <location>
        <begin position="410"/>
        <end position="425"/>
    </location>
</feature>
<comment type="subcellular location">
    <subcellularLocation>
        <location evidence="1">Nucleus</location>
    </subcellularLocation>
</comment>
<dbReference type="SMART" id="SM00360">
    <property type="entry name" value="RRM"/>
    <property type="match status" value="1"/>
</dbReference>
<dbReference type="CDD" id="cd12291">
    <property type="entry name" value="RRM1_La"/>
    <property type="match status" value="1"/>
</dbReference>
<dbReference type="Proteomes" id="UP000192578">
    <property type="component" value="Unassembled WGS sequence"/>
</dbReference>
<sequence length="425" mass="48437">MSAEVKTIPPAEKEVSADSTVIKAVPTAAAAANGQKTEVKLKPDQAARVDEIMKRIAEQVEFYLGDFNLNRDKFFRELVQNGEGWVPLDAILKCNRVKKFTSNPDDIVNSLKKFSELELDETNTKIKRKTAFLEDSEEARADRDPRTVYVKRFLKTATIDAMQDYFRKFGPIDGIVLNKFQEGDAKLKGKFKGSVHCIFKNKPDAEAFLAASVESTMFDSKEMQRAWKTVHAVEREQRLENKKVEIEESKIPGSVLHLSCQRQINYVPLREYFEKLSPVRFLDHQRGQREARVRFQAGVAKEVLENILSHNNNKIVIDGIVYKGRVLEGKEEKAYFDTYWDTFLESKNNRILRNMRGDLKQQFKFNGPKPVDKNGKKPDTAKPAAAAEEDVKADSPTKKRPVEEDTEPEATSKKTKAEEEDVKSA</sequence>
<dbReference type="InterPro" id="IPR014886">
    <property type="entry name" value="La_xRRM"/>
</dbReference>
<reference evidence="9" key="1">
    <citation type="submission" date="2017-01" db="EMBL/GenBank/DDBJ databases">
        <title>Comparative genomics of anhydrobiosis in the tardigrade Hypsibius dujardini.</title>
        <authorList>
            <person name="Yoshida Y."/>
            <person name="Koutsovoulos G."/>
            <person name="Laetsch D."/>
            <person name="Stevens L."/>
            <person name="Kumar S."/>
            <person name="Horikawa D."/>
            <person name="Ishino K."/>
            <person name="Komine S."/>
            <person name="Tomita M."/>
            <person name="Blaxter M."/>
            <person name="Arakawa K."/>
        </authorList>
    </citation>
    <scope>NUCLEOTIDE SEQUENCE [LARGE SCALE GENOMIC DNA]</scope>
    <source>
        <strain evidence="9">Z151</strain>
    </source>
</reference>
<evidence type="ECO:0000313" key="8">
    <source>
        <dbReference type="EMBL" id="OQV12827.1"/>
    </source>
</evidence>
<keyword evidence="2 4" id="KW-0694">RNA-binding</keyword>
<dbReference type="Gene3D" id="1.10.10.10">
    <property type="entry name" value="Winged helix-like DNA-binding domain superfamily/Winged helix DNA-binding domain"/>
    <property type="match status" value="1"/>
</dbReference>
<dbReference type="GO" id="GO:0003723">
    <property type="term" value="F:RNA binding"/>
    <property type="evidence" value="ECO:0007669"/>
    <property type="project" value="UniProtKB-UniRule"/>
</dbReference>
<dbReference type="EMBL" id="MTYJ01000136">
    <property type="protein sequence ID" value="OQV12827.1"/>
    <property type="molecule type" value="Genomic_DNA"/>
</dbReference>
<proteinExistence type="predicted"/>
<dbReference type="PRINTS" id="PR00302">
    <property type="entry name" value="LUPUSLA"/>
</dbReference>
<dbReference type="PROSITE" id="PS50102">
    <property type="entry name" value="RRM"/>
    <property type="match status" value="1"/>
</dbReference>
<dbReference type="PANTHER" id="PTHR22792">
    <property type="entry name" value="LUPUS LA PROTEIN-RELATED"/>
    <property type="match status" value="1"/>
</dbReference>
<dbReference type="CDD" id="cd07323">
    <property type="entry name" value="LAM"/>
    <property type="match status" value="1"/>
</dbReference>
<protein>
    <submittedName>
        <fullName evidence="8">Lupus La protein-like protein A</fullName>
    </submittedName>
</protein>
<dbReference type="PROSITE" id="PS50961">
    <property type="entry name" value="HTH_LA"/>
    <property type="match status" value="1"/>
</dbReference>
<dbReference type="InterPro" id="IPR036390">
    <property type="entry name" value="WH_DNA-bd_sf"/>
</dbReference>
<comment type="caution">
    <text evidence="8">The sequence shown here is derived from an EMBL/GenBank/DDBJ whole genome shotgun (WGS) entry which is preliminary data.</text>
</comment>
<feature type="domain" description="RRM" evidence="6">
    <location>
        <begin position="146"/>
        <end position="251"/>
    </location>
</feature>
<dbReference type="OrthoDB" id="439993at2759"/>
<keyword evidence="3" id="KW-0539">Nucleus</keyword>
<feature type="compositionally biased region" description="Basic and acidic residues" evidence="5">
    <location>
        <begin position="389"/>
        <end position="403"/>
    </location>
</feature>
<feature type="compositionally biased region" description="Basic and acidic residues" evidence="5">
    <location>
        <begin position="370"/>
        <end position="380"/>
    </location>
</feature>
<evidence type="ECO:0000259" key="7">
    <source>
        <dbReference type="PROSITE" id="PS50961"/>
    </source>
</evidence>
<dbReference type="InterPro" id="IPR012677">
    <property type="entry name" value="Nucleotide-bd_a/b_plait_sf"/>
</dbReference>
<dbReference type="GO" id="GO:1990904">
    <property type="term" value="C:ribonucleoprotein complex"/>
    <property type="evidence" value="ECO:0007669"/>
    <property type="project" value="InterPro"/>
</dbReference>
<evidence type="ECO:0000313" key="9">
    <source>
        <dbReference type="Proteomes" id="UP000192578"/>
    </source>
</evidence>
<feature type="domain" description="HTH La-type RNA-binding" evidence="7">
    <location>
        <begin position="46"/>
        <end position="136"/>
    </location>
</feature>
<dbReference type="InterPro" id="IPR045180">
    <property type="entry name" value="La_dom_prot"/>
</dbReference>
<keyword evidence="9" id="KW-1185">Reference proteome</keyword>
<dbReference type="GO" id="GO:0005634">
    <property type="term" value="C:nucleus"/>
    <property type="evidence" value="ECO:0007669"/>
    <property type="project" value="UniProtKB-SubCell"/>
</dbReference>
<evidence type="ECO:0000256" key="1">
    <source>
        <dbReference type="ARBA" id="ARBA00004123"/>
    </source>
</evidence>
<evidence type="ECO:0000256" key="5">
    <source>
        <dbReference type="SAM" id="MobiDB-lite"/>
    </source>
</evidence>
<dbReference type="AlphaFoldDB" id="A0A1W0WCC7"/>
<dbReference type="GO" id="GO:0006396">
    <property type="term" value="P:RNA processing"/>
    <property type="evidence" value="ECO:0007669"/>
    <property type="project" value="InterPro"/>
</dbReference>
<evidence type="ECO:0000256" key="2">
    <source>
        <dbReference type="ARBA" id="ARBA00022884"/>
    </source>
</evidence>
<evidence type="ECO:0000256" key="3">
    <source>
        <dbReference type="ARBA" id="ARBA00023242"/>
    </source>
</evidence>
<dbReference type="Pfam" id="PF05383">
    <property type="entry name" value="La"/>
    <property type="match status" value="1"/>
</dbReference>
<dbReference type="InterPro" id="IPR035979">
    <property type="entry name" value="RBD_domain_sf"/>
</dbReference>